<gene>
    <name evidence="1" type="ORF">KR50_28210</name>
</gene>
<evidence type="ECO:0000313" key="2">
    <source>
        <dbReference type="Proteomes" id="UP000031972"/>
    </source>
</evidence>
<proteinExistence type="predicted"/>
<dbReference type="OrthoDB" id="1359545at2"/>
<dbReference type="AlphaFoldDB" id="A0A0C2VNX0"/>
<dbReference type="PATRIC" id="fig|220754.4.peg.2835"/>
<organism evidence="1 2">
    <name type="scientific">Jeotgalibacillus campisalis</name>
    <dbReference type="NCBI Taxonomy" id="220754"/>
    <lineage>
        <taxon>Bacteria</taxon>
        <taxon>Bacillati</taxon>
        <taxon>Bacillota</taxon>
        <taxon>Bacilli</taxon>
        <taxon>Bacillales</taxon>
        <taxon>Caryophanaceae</taxon>
        <taxon>Jeotgalibacillus</taxon>
    </lineage>
</organism>
<accession>A0A0C2VNX0</accession>
<evidence type="ECO:0000313" key="1">
    <source>
        <dbReference type="EMBL" id="KIL46146.1"/>
    </source>
</evidence>
<dbReference type="RefSeq" id="WP_041059704.1">
    <property type="nucleotide sequence ID" value="NZ_JXRR01000017.1"/>
</dbReference>
<protein>
    <submittedName>
        <fullName evidence="1">Uncharacterized protein</fullName>
    </submittedName>
</protein>
<dbReference type="EMBL" id="JXRR01000017">
    <property type="protein sequence ID" value="KIL46146.1"/>
    <property type="molecule type" value="Genomic_DNA"/>
</dbReference>
<keyword evidence="2" id="KW-1185">Reference proteome</keyword>
<reference evidence="1 2" key="1">
    <citation type="submission" date="2015-01" db="EMBL/GenBank/DDBJ databases">
        <title>Jeotgalibacillus campisalis genome sequencing.</title>
        <authorList>
            <person name="Goh K.M."/>
            <person name="Chan K.-G."/>
            <person name="Yaakop A.S."/>
            <person name="Ee R."/>
            <person name="Gan H.M."/>
            <person name="Chan C.S."/>
        </authorList>
    </citation>
    <scope>NUCLEOTIDE SEQUENCE [LARGE SCALE GENOMIC DNA]</scope>
    <source>
        <strain evidence="1 2">SF-57</strain>
    </source>
</reference>
<name>A0A0C2VNX0_9BACL</name>
<comment type="caution">
    <text evidence="1">The sequence shown here is derived from an EMBL/GenBank/DDBJ whole genome shotgun (WGS) entry which is preliminary data.</text>
</comment>
<dbReference type="Proteomes" id="UP000031972">
    <property type="component" value="Unassembled WGS sequence"/>
</dbReference>
<sequence length="220" mass="25743">MNIEDIDIYKSEVLGLYLHELYSLSTSIEKECEEIFKEAKIPEGGHMIQVSPEIHAKINNIVINSANIKKLISTSKEKKKKESAKTFKMRSQRAEMFKDLLEKLNLKEILRTDVRNKLEHFEEYLDKMSLELMDNNSKIKTDYPAATYNIVFSDWGAITPPVYPLRLYIANERIYYHLDWSMDIGKVYQETRAINKRLSDLDYFTDDPGGMLIVFKNTDK</sequence>